<dbReference type="STRING" id="888268.A0A1E5UY06"/>
<reference evidence="12 13" key="1">
    <citation type="submission" date="2016-09" db="EMBL/GenBank/DDBJ databases">
        <title>The draft genome of Dichanthelium oligosanthes: A C3 panicoid grass species.</title>
        <authorList>
            <person name="Studer A.J."/>
            <person name="Schnable J.C."/>
            <person name="Brutnell T.P."/>
        </authorList>
    </citation>
    <scope>NUCLEOTIDE SEQUENCE [LARGE SCALE GENOMIC DNA]</scope>
    <source>
        <strain evidence="13">cv. Kellogg 1175</strain>
        <tissue evidence="12">Leaf</tissue>
    </source>
</reference>
<dbReference type="InterPro" id="IPR037523">
    <property type="entry name" value="VOC_core"/>
</dbReference>
<dbReference type="GO" id="GO:0019243">
    <property type="term" value="P:methylglyoxal catabolic process to D-lactate via S-lactoyl-glutathione"/>
    <property type="evidence" value="ECO:0007669"/>
    <property type="project" value="UniProtKB-ARBA"/>
</dbReference>
<evidence type="ECO:0000259" key="11">
    <source>
        <dbReference type="PROSITE" id="PS51819"/>
    </source>
</evidence>
<evidence type="ECO:0000256" key="3">
    <source>
        <dbReference type="ARBA" id="ARBA00012081"/>
    </source>
</evidence>
<dbReference type="InterPro" id="IPR029068">
    <property type="entry name" value="Glyas_Bleomycin-R_OHBP_Dase"/>
</dbReference>
<keyword evidence="5" id="KW-0677">Repeat</keyword>
<dbReference type="FunFam" id="3.10.180.10:FF:000004">
    <property type="entry name" value="Lactoylglutathione lyase"/>
    <property type="match status" value="1"/>
</dbReference>
<feature type="domain" description="VOC" evidence="11">
    <location>
        <begin position="225"/>
        <end position="350"/>
    </location>
</feature>
<evidence type="ECO:0000313" key="12">
    <source>
        <dbReference type="EMBL" id="OEL17747.1"/>
    </source>
</evidence>
<keyword evidence="4 10" id="KW-0479">Metal-binding</keyword>
<keyword evidence="6 12" id="KW-0456">Lyase</keyword>
<dbReference type="InterPro" id="IPR004360">
    <property type="entry name" value="Glyas_Fos-R_dOase_dom"/>
</dbReference>
<comment type="cofactor">
    <cofactor evidence="10">
        <name>Zn(2+)</name>
        <dbReference type="ChEBI" id="CHEBI:29105"/>
    </cofactor>
    <text evidence="10">Binds 1 zinc ion per subunit. In the homodimer, two zinc ions are bound between subunits.</text>
</comment>
<evidence type="ECO:0000256" key="7">
    <source>
        <dbReference type="ARBA" id="ARBA00030537"/>
    </source>
</evidence>
<evidence type="ECO:0000313" key="13">
    <source>
        <dbReference type="Proteomes" id="UP000095767"/>
    </source>
</evidence>
<dbReference type="Proteomes" id="UP000095767">
    <property type="component" value="Unassembled WGS sequence"/>
</dbReference>
<comment type="pathway">
    <text evidence="1">Secondary metabolite metabolism; methylglyoxal degradation; (R)-lactate from methylglyoxal: step 1/2.</text>
</comment>
<feature type="binding site" evidence="10">
    <location>
        <position position="298"/>
    </location>
    <ligand>
        <name>Zn(2+)</name>
        <dbReference type="ChEBI" id="CHEBI:29105"/>
        <note>ligand shared between dimeric partners</note>
    </ligand>
</feature>
<proteinExistence type="inferred from homology"/>
<feature type="domain" description="VOC" evidence="11">
    <location>
        <begin position="356"/>
        <end position="484"/>
    </location>
</feature>
<dbReference type="Pfam" id="PF00903">
    <property type="entry name" value="Glyoxalase"/>
    <property type="match status" value="3"/>
</dbReference>
<dbReference type="NCBIfam" id="TIGR00068">
    <property type="entry name" value="glyox_I"/>
    <property type="match status" value="1"/>
</dbReference>
<dbReference type="GO" id="GO:0004462">
    <property type="term" value="F:lactoylglutathione lyase activity"/>
    <property type="evidence" value="ECO:0007669"/>
    <property type="project" value="UniProtKB-EC"/>
</dbReference>
<dbReference type="UniPathway" id="UPA00619">
    <property type="reaction ID" value="UER00675"/>
</dbReference>
<sequence length="488" mass="54267">YGVDKYDIGEGFGHFGIANEDVYKLAENIKSKGGNITREPGPVKGGSTVIAFAKDPDGYQFALIQTAETPEPLCQVMLRVAVHAHIMIYCLWSYRPFGMKLFRKKDVPNYKYTIAKLGYIDEDTTTVLELIYNYGVTKYSKGNAYAQVAIGTNDVYKSAEAVDLATKELGGKILRQPGPLPGINTKITSFVDPDGWKVSNEPVDHGTLDHDHSYSDNWTWNSGSWLTTLTSSRSSSEDRTPRYYTECFGMKLLRKRDVPDEKYTNAFLGFGPEDTNFALELTYNYGVDKYDIGEGFGHFAIANEDVYKLAENIKSKGGKITREPGPVKGGSTVIAFAQDPDGFLFELIQRAETPEPLCQVMLRVGDLDRSIKFYEKALGMKLLRKKDVPDYKYTIAMLGYADEDKTTVLELTYNYGRTEYTKGNAYAQVAIGTNDVYKSAEAVDLATKELGGKILRQPGPLPGINTKIASFVDPDGWKVVSRPSMLCC</sequence>
<dbReference type="EMBL" id="LWDX02058875">
    <property type="protein sequence ID" value="OEL17747.1"/>
    <property type="molecule type" value="Genomic_DNA"/>
</dbReference>
<evidence type="ECO:0000256" key="2">
    <source>
        <dbReference type="ARBA" id="ARBA00010363"/>
    </source>
</evidence>
<dbReference type="Gene3D" id="3.10.180.10">
    <property type="entry name" value="2,3-Dihydroxybiphenyl 1,2-Dioxygenase, domain 1"/>
    <property type="match status" value="4"/>
</dbReference>
<keyword evidence="13" id="KW-1185">Reference proteome</keyword>
<dbReference type="CDD" id="cd16358">
    <property type="entry name" value="GlxI_Ni"/>
    <property type="match status" value="2"/>
</dbReference>
<dbReference type="InterPro" id="IPR004361">
    <property type="entry name" value="Glyoxalase_1"/>
</dbReference>
<dbReference type="PROSITE" id="PS51819">
    <property type="entry name" value="VOC"/>
    <property type="match status" value="3"/>
</dbReference>
<comment type="catalytic activity">
    <reaction evidence="8">
        <text>(R)-S-lactoylglutathione = methylglyoxal + glutathione</text>
        <dbReference type="Rhea" id="RHEA:19069"/>
        <dbReference type="ChEBI" id="CHEBI:17158"/>
        <dbReference type="ChEBI" id="CHEBI:57474"/>
        <dbReference type="ChEBI" id="CHEBI:57925"/>
        <dbReference type="EC" id="4.4.1.5"/>
    </reaction>
</comment>
<evidence type="ECO:0000256" key="6">
    <source>
        <dbReference type="ARBA" id="ARBA00023239"/>
    </source>
</evidence>
<dbReference type="EC" id="4.4.1.5" evidence="3"/>
<gene>
    <name evidence="12" type="ORF">BAE44_0021233</name>
</gene>
<evidence type="ECO:0000256" key="5">
    <source>
        <dbReference type="ARBA" id="ARBA00022737"/>
    </source>
</evidence>
<evidence type="ECO:0000256" key="8">
    <source>
        <dbReference type="ARBA" id="ARBA00048273"/>
    </source>
</evidence>
<feature type="domain" description="VOC" evidence="11">
    <location>
        <begin position="1"/>
        <end position="66"/>
    </location>
</feature>
<evidence type="ECO:0000256" key="4">
    <source>
        <dbReference type="ARBA" id="ARBA00022723"/>
    </source>
</evidence>
<dbReference type="GO" id="GO:0005737">
    <property type="term" value="C:cytoplasm"/>
    <property type="evidence" value="ECO:0007669"/>
    <property type="project" value="TreeGrafter"/>
</dbReference>
<comment type="caution">
    <text evidence="12">The sequence shown here is derived from an EMBL/GenBank/DDBJ whole genome shotgun (WGS) entry which is preliminary data.</text>
</comment>
<comment type="similarity">
    <text evidence="2">Belongs to the glyoxalase I family.</text>
</comment>
<dbReference type="PROSITE" id="PS00934">
    <property type="entry name" value="GLYOXALASE_I_1"/>
    <property type="match status" value="1"/>
</dbReference>
<dbReference type="GO" id="GO:0046872">
    <property type="term" value="F:metal ion binding"/>
    <property type="evidence" value="ECO:0007669"/>
    <property type="project" value="UniProtKB-KW"/>
</dbReference>
<feature type="binding site" evidence="10">
    <location>
        <position position="280"/>
    </location>
    <ligand>
        <name>Zn(2+)</name>
        <dbReference type="ChEBI" id="CHEBI:29105"/>
        <note>ligand shared between dimeric partners</note>
    </ligand>
</feature>
<dbReference type="PANTHER" id="PTHR46036">
    <property type="entry name" value="LACTOYLGLUTATHIONE LYASE"/>
    <property type="match status" value="1"/>
</dbReference>
<evidence type="ECO:0000256" key="9">
    <source>
        <dbReference type="PIRSR" id="PIRSR604361-1"/>
    </source>
</evidence>
<evidence type="ECO:0000256" key="10">
    <source>
        <dbReference type="PIRSR" id="PIRSR604361-3"/>
    </source>
</evidence>
<dbReference type="SUPFAM" id="SSF54593">
    <property type="entry name" value="Glyoxalase/Bleomycin resistance protein/Dihydroxybiphenyl dioxygenase"/>
    <property type="match status" value="4"/>
</dbReference>
<dbReference type="AlphaFoldDB" id="A0A1E5UY06"/>
<protein>
    <recommendedName>
        <fullName evidence="3">lactoylglutathione lyase</fullName>
        <ecNumber evidence="3">4.4.1.5</ecNumber>
    </recommendedName>
    <alternativeName>
        <fullName evidence="7">Glyoxalase I</fullName>
    </alternativeName>
</protein>
<name>A0A1E5UY06_9POAL</name>
<accession>A0A1E5UY06</accession>
<keyword evidence="10" id="KW-0862">Zinc</keyword>
<feature type="non-terminal residue" evidence="12">
    <location>
        <position position="1"/>
    </location>
</feature>
<feature type="active site" description="Proton donor/acceptor" evidence="9">
    <location>
        <position position="346"/>
    </location>
</feature>
<feature type="binding site" evidence="10">
    <location>
        <position position="346"/>
    </location>
    <ligand>
        <name>Zn(2+)</name>
        <dbReference type="ChEBI" id="CHEBI:29105"/>
        <note>ligand shared between dimeric partners</note>
    </ligand>
</feature>
<dbReference type="PANTHER" id="PTHR46036:SF2">
    <property type="entry name" value="LACTOYLGLUTATHIONE LYASE GLX1"/>
    <property type="match status" value="1"/>
</dbReference>
<dbReference type="InterPro" id="IPR018146">
    <property type="entry name" value="Glyoxalase_1_CS"/>
</dbReference>
<evidence type="ECO:0000256" key="1">
    <source>
        <dbReference type="ARBA" id="ARBA00005008"/>
    </source>
</evidence>
<dbReference type="OrthoDB" id="16820at2759"/>
<organism evidence="12 13">
    <name type="scientific">Dichanthelium oligosanthes</name>
    <dbReference type="NCBI Taxonomy" id="888268"/>
    <lineage>
        <taxon>Eukaryota</taxon>
        <taxon>Viridiplantae</taxon>
        <taxon>Streptophyta</taxon>
        <taxon>Embryophyta</taxon>
        <taxon>Tracheophyta</taxon>
        <taxon>Spermatophyta</taxon>
        <taxon>Magnoliopsida</taxon>
        <taxon>Liliopsida</taxon>
        <taxon>Poales</taxon>
        <taxon>Poaceae</taxon>
        <taxon>PACMAD clade</taxon>
        <taxon>Panicoideae</taxon>
        <taxon>Panicodae</taxon>
        <taxon>Paniceae</taxon>
        <taxon>Dichantheliinae</taxon>
        <taxon>Dichanthelium</taxon>
    </lineage>
</organism>